<gene>
    <name evidence="1" type="ORF">C9374_004168</name>
</gene>
<reference evidence="1 2" key="1">
    <citation type="journal article" date="2018" name="BMC Genomics">
        <title>The genome of Naegleria lovaniensis, the basis for a comparative approach to unravel pathogenicity factors of the human pathogenic amoeba N. fowleri.</title>
        <authorList>
            <person name="Liechti N."/>
            <person name="Schurch N."/>
            <person name="Bruggmann R."/>
            <person name="Wittwer M."/>
        </authorList>
    </citation>
    <scope>NUCLEOTIDE SEQUENCE [LARGE SCALE GENOMIC DNA]</scope>
    <source>
        <strain evidence="1 2">ATCC 30569</strain>
    </source>
</reference>
<keyword evidence="2" id="KW-1185">Reference proteome</keyword>
<name>A0AA88GSE8_NAELO</name>
<evidence type="ECO:0000313" key="2">
    <source>
        <dbReference type="Proteomes" id="UP000816034"/>
    </source>
</evidence>
<comment type="caution">
    <text evidence="1">The sequence shown here is derived from an EMBL/GenBank/DDBJ whole genome shotgun (WGS) entry which is preliminary data.</text>
</comment>
<dbReference type="Proteomes" id="UP000816034">
    <property type="component" value="Unassembled WGS sequence"/>
</dbReference>
<dbReference type="GeneID" id="68096623"/>
<dbReference type="RefSeq" id="XP_044549176.1">
    <property type="nucleotide sequence ID" value="XM_044693777.1"/>
</dbReference>
<sequence length="189" mass="21462">MMCYVHVNAKVGMRKYEEIPQQQPPSRTRTQILTTTAITTTTTSTASPSIIPKTSTLYNHGHHVHIDSSYREFNNPHLDKLSHISYKRYVEYMTSESVLDQPSMSLPTNNNDENSLHQTDQDNVTDGCNSEIGSFDSDNTNFNKSKLQRTFIRIAFSEVSLALTETAERVGAIDDPDNNQLLYESYIYS</sequence>
<organism evidence="1 2">
    <name type="scientific">Naegleria lovaniensis</name>
    <name type="common">Amoeba</name>
    <dbReference type="NCBI Taxonomy" id="51637"/>
    <lineage>
        <taxon>Eukaryota</taxon>
        <taxon>Discoba</taxon>
        <taxon>Heterolobosea</taxon>
        <taxon>Tetramitia</taxon>
        <taxon>Eutetramitia</taxon>
        <taxon>Vahlkampfiidae</taxon>
        <taxon>Naegleria</taxon>
    </lineage>
</organism>
<proteinExistence type="predicted"/>
<dbReference type="AlphaFoldDB" id="A0AA88GSE8"/>
<protein>
    <submittedName>
        <fullName evidence="1">Uncharacterized protein</fullName>
    </submittedName>
</protein>
<evidence type="ECO:0000313" key="1">
    <source>
        <dbReference type="EMBL" id="KAG2383497.1"/>
    </source>
</evidence>
<accession>A0AA88GSE8</accession>
<dbReference type="EMBL" id="PYSW02000020">
    <property type="protein sequence ID" value="KAG2383497.1"/>
    <property type="molecule type" value="Genomic_DNA"/>
</dbReference>